<evidence type="ECO:0000259" key="1">
    <source>
        <dbReference type="Pfam" id="PF06985"/>
    </source>
</evidence>
<dbReference type="PANTHER" id="PTHR10622">
    <property type="entry name" value="HET DOMAIN-CONTAINING PROTEIN"/>
    <property type="match status" value="1"/>
</dbReference>
<feature type="domain" description="Heterokaryon incompatibility" evidence="1">
    <location>
        <begin position="21"/>
        <end position="105"/>
    </location>
</feature>
<protein>
    <recommendedName>
        <fullName evidence="1">Heterokaryon incompatibility domain-containing protein</fullName>
    </recommendedName>
</protein>
<dbReference type="Pfam" id="PF06985">
    <property type="entry name" value="HET"/>
    <property type="match status" value="1"/>
</dbReference>
<dbReference type="InterPro" id="IPR010730">
    <property type="entry name" value="HET"/>
</dbReference>
<sequence length="111" mass="12659">MYLINITTLQLERFDVEPPPYATLSHRWRDGEISFGEFADLDKRQGKAGFTKILDTCAQARKDNLAYVWVDTCCIDKSSSAELSEAINSMFAWYRSAKVCYALLDDVFSNT</sequence>
<evidence type="ECO:0000313" key="2">
    <source>
        <dbReference type="EMBL" id="KAK8060678.1"/>
    </source>
</evidence>
<dbReference type="EMBL" id="JAQQWM010000006">
    <property type="protein sequence ID" value="KAK8060678.1"/>
    <property type="molecule type" value="Genomic_DNA"/>
</dbReference>
<name>A0ABR1US58_9PEZI</name>
<evidence type="ECO:0000313" key="3">
    <source>
        <dbReference type="Proteomes" id="UP001446871"/>
    </source>
</evidence>
<accession>A0ABR1US58</accession>
<dbReference type="Proteomes" id="UP001446871">
    <property type="component" value="Unassembled WGS sequence"/>
</dbReference>
<keyword evidence="3" id="KW-1185">Reference proteome</keyword>
<dbReference type="PANTHER" id="PTHR10622:SF10">
    <property type="entry name" value="HET DOMAIN-CONTAINING PROTEIN"/>
    <property type="match status" value="1"/>
</dbReference>
<organism evidence="2 3">
    <name type="scientific">Apiospora saccharicola</name>
    <dbReference type="NCBI Taxonomy" id="335842"/>
    <lineage>
        <taxon>Eukaryota</taxon>
        <taxon>Fungi</taxon>
        <taxon>Dikarya</taxon>
        <taxon>Ascomycota</taxon>
        <taxon>Pezizomycotina</taxon>
        <taxon>Sordariomycetes</taxon>
        <taxon>Xylariomycetidae</taxon>
        <taxon>Amphisphaeriales</taxon>
        <taxon>Apiosporaceae</taxon>
        <taxon>Apiospora</taxon>
    </lineage>
</organism>
<comment type="caution">
    <text evidence="2">The sequence shown here is derived from an EMBL/GenBank/DDBJ whole genome shotgun (WGS) entry which is preliminary data.</text>
</comment>
<gene>
    <name evidence="2" type="ORF">PG996_010608</name>
</gene>
<reference evidence="2 3" key="1">
    <citation type="submission" date="2023-01" db="EMBL/GenBank/DDBJ databases">
        <title>Analysis of 21 Apiospora genomes using comparative genomics revels a genus with tremendous synthesis potential of carbohydrate active enzymes and secondary metabolites.</title>
        <authorList>
            <person name="Sorensen T."/>
        </authorList>
    </citation>
    <scope>NUCLEOTIDE SEQUENCE [LARGE SCALE GENOMIC DNA]</scope>
    <source>
        <strain evidence="2 3">CBS 83171</strain>
    </source>
</reference>
<proteinExistence type="predicted"/>